<feature type="domain" description="SHSP" evidence="4">
    <location>
        <begin position="16"/>
        <end position="123"/>
    </location>
</feature>
<comment type="similarity">
    <text evidence="2 3">Belongs to the small heat shock protein (HSP20) family.</text>
</comment>
<dbReference type="Proteomes" id="UP001605036">
    <property type="component" value="Unassembled WGS sequence"/>
</dbReference>
<dbReference type="PROSITE" id="PS01031">
    <property type="entry name" value="SHSP"/>
    <property type="match status" value="1"/>
</dbReference>
<sequence>MHCCCFPGFCSEFCSAISFAFCTRFQQCETDEAIVFRANVPGVMAEDLHVQVEDTAKSRLLQIVGKKYKRTATNDGGVTKEQTSSGQFVKVYKLPMDKVLVDEVRAEVDEKGIITITVPKARS</sequence>
<dbReference type="CDD" id="cd06464">
    <property type="entry name" value="ACD_sHsps-like"/>
    <property type="match status" value="1"/>
</dbReference>
<organism evidence="5 6">
    <name type="scientific">Riccia fluitans</name>
    <dbReference type="NCBI Taxonomy" id="41844"/>
    <lineage>
        <taxon>Eukaryota</taxon>
        <taxon>Viridiplantae</taxon>
        <taxon>Streptophyta</taxon>
        <taxon>Embryophyta</taxon>
        <taxon>Marchantiophyta</taxon>
        <taxon>Marchantiopsida</taxon>
        <taxon>Marchantiidae</taxon>
        <taxon>Marchantiales</taxon>
        <taxon>Ricciaceae</taxon>
        <taxon>Riccia</taxon>
    </lineage>
</organism>
<evidence type="ECO:0000259" key="4">
    <source>
        <dbReference type="PROSITE" id="PS01031"/>
    </source>
</evidence>
<evidence type="ECO:0000313" key="6">
    <source>
        <dbReference type="Proteomes" id="UP001605036"/>
    </source>
</evidence>
<evidence type="ECO:0000256" key="1">
    <source>
        <dbReference type="ARBA" id="ARBA00023016"/>
    </source>
</evidence>
<dbReference type="SUPFAM" id="SSF49764">
    <property type="entry name" value="HSP20-like chaperones"/>
    <property type="match status" value="1"/>
</dbReference>
<dbReference type="Gene3D" id="2.60.40.790">
    <property type="match status" value="1"/>
</dbReference>
<evidence type="ECO:0000256" key="3">
    <source>
        <dbReference type="RuleBase" id="RU003616"/>
    </source>
</evidence>
<dbReference type="InterPro" id="IPR008978">
    <property type="entry name" value="HSP20-like_chaperone"/>
</dbReference>
<dbReference type="Pfam" id="PF00011">
    <property type="entry name" value="HSP20"/>
    <property type="match status" value="1"/>
</dbReference>
<dbReference type="PANTHER" id="PTHR11527">
    <property type="entry name" value="HEAT-SHOCK PROTEIN 20 FAMILY MEMBER"/>
    <property type="match status" value="1"/>
</dbReference>
<reference evidence="5 6" key="1">
    <citation type="submission" date="2024-09" db="EMBL/GenBank/DDBJ databases">
        <title>Chromosome-scale assembly of Riccia fluitans.</title>
        <authorList>
            <person name="Paukszto L."/>
            <person name="Sawicki J."/>
            <person name="Karawczyk K."/>
            <person name="Piernik-Szablinska J."/>
            <person name="Szczecinska M."/>
            <person name="Mazdziarz M."/>
        </authorList>
    </citation>
    <scope>NUCLEOTIDE SEQUENCE [LARGE SCALE GENOMIC DNA]</scope>
    <source>
        <strain evidence="5">Rf_01</strain>
        <tissue evidence="5">Aerial parts of the thallus</tissue>
    </source>
</reference>
<accession>A0ABD1Z530</accession>
<gene>
    <name evidence="5" type="ORF">R1flu_010470</name>
</gene>
<keyword evidence="1" id="KW-0346">Stress response</keyword>
<name>A0ABD1Z530_9MARC</name>
<keyword evidence="6" id="KW-1185">Reference proteome</keyword>
<evidence type="ECO:0000313" key="5">
    <source>
        <dbReference type="EMBL" id="KAL2642883.1"/>
    </source>
</evidence>
<dbReference type="InterPro" id="IPR002068">
    <property type="entry name" value="A-crystallin/Hsp20_dom"/>
</dbReference>
<proteinExistence type="inferred from homology"/>
<dbReference type="AlphaFoldDB" id="A0ABD1Z530"/>
<evidence type="ECO:0000256" key="2">
    <source>
        <dbReference type="PROSITE-ProRule" id="PRU00285"/>
    </source>
</evidence>
<dbReference type="InterPro" id="IPR031107">
    <property type="entry name" value="Small_HSP"/>
</dbReference>
<dbReference type="EMBL" id="JBHFFA010000002">
    <property type="protein sequence ID" value="KAL2642883.1"/>
    <property type="molecule type" value="Genomic_DNA"/>
</dbReference>
<comment type="caution">
    <text evidence="5">The sequence shown here is derived from an EMBL/GenBank/DDBJ whole genome shotgun (WGS) entry which is preliminary data.</text>
</comment>
<protein>
    <recommendedName>
        <fullName evidence="4">SHSP domain-containing protein</fullName>
    </recommendedName>
</protein>